<dbReference type="EMBL" id="JACCQK010000699">
    <property type="protein sequence ID" value="MBG0780374.1"/>
    <property type="molecule type" value="Genomic_DNA"/>
</dbReference>
<dbReference type="InterPro" id="IPR036735">
    <property type="entry name" value="NGN_dom_sf"/>
</dbReference>
<evidence type="ECO:0000256" key="1">
    <source>
        <dbReference type="ARBA" id="ARBA00022814"/>
    </source>
</evidence>
<evidence type="ECO:0000313" key="6">
    <source>
        <dbReference type="Proteomes" id="UP000706172"/>
    </source>
</evidence>
<evidence type="ECO:0000259" key="4">
    <source>
        <dbReference type="SMART" id="SM00738"/>
    </source>
</evidence>
<accession>A0A931CZR9</accession>
<dbReference type="GO" id="GO:0031564">
    <property type="term" value="P:transcription antitermination"/>
    <property type="evidence" value="ECO:0007669"/>
    <property type="project" value="UniProtKB-KW"/>
</dbReference>
<comment type="caution">
    <text evidence="5">The sequence shown here is derived from an EMBL/GenBank/DDBJ whole genome shotgun (WGS) entry which is preliminary data.</text>
</comment>
<keyword evidence="2" id="KW-0805">Transcription regulation</keyword>
<protein>
    <submittedName>
        <fullName evidence="5">UpxY family transcription antiterminator</fullName>
    </submittedName>
</protein>
<dbReference type="NCBIfam" id="NF033644">
    <property type="entry name" value="antiterm_UpxY"/>
    <property type="match status" value="1"/>
</dbReference>
<dbReference type="Proteomes" id="UP000706172">
    <property type="component" value="Unassembled WGS sequence"/>
</dbReference>
<evidence type="ECO:0000256" key="3">
    <source>
        <dbReference type="ARBA" id="ARBA00023163"/>
    </source>
</evidence>
<sequence length="174" mass="19457">MTHAFHWFALLTRSNFEQVVFEQIARKKMAAFLPKTKKLSRRKDRKTIIEVPLFPGYLFVKSSMDPGCQLTVLKTLGAVRFLGNDQGPIPVPETQIHSLQLLTSADCDLVTGACSRLIQGDPVMVMEGPMAGARGEFIQYRGKGKIIIKIHLLGRYAGVEINESQVEKIPHHLS</sequence>
<keyword evidence="1" id="KW-0889">Transcription antitermination</keyword>
<dbReference type="Pfam" id="PF02357">
    <property type="entry name" value="NusG"/>
    <property type="match status" value="1"/>
</dbReference>
<name>A0A931CZR9_9BACT</name>
<dbReference type="SUPFAM" id="SSF82679">
    <property type="entry name" value="N-utilization substance G protein NusG, N-terminal domain"/>
    <property type="match status" value="1"/>
</dbReference>
<dbReference type="InterPro" id="IPR008991">
    <property type="entry name" value="Translation_prot_SH3-like_sf"/>
</dbReference>
<evidence type="ECO:0000313" key="5">
    <source>
        <dbReference type="EMBL" id="MBG0780374.1"/>
    </source>
</evidence>
<evidence type="ECO:0000256" key="2">
    <source>
        <dbReference type="ARBA" id="ARBA00023015"/>
    </source>
</evidence>
<dbReference type="InterPro" id="IPR006645">
    <property type="entry name" value="NGN-like_dom"/>
</dbReference>
<gene>
    <name evidence="5" type="ORF">H0S81_10670</name>
</gene>
<dbReference type="SUPFAM" id="SSF50104">
    <property type="entry name" value="Translation proteins SH3-like domain"/>
    <property type="match status" value="1"/>
</dbReference>
<dbReference type="GO" id="GO:0006354">
    <property type="term" value="P:DNA-templated transcription elongation"/>
    <property type="evidence" value="ECO:0007669"/>
    <property type="project" value="InterPro"/>
</dbReference>
<dbReference type="CDD" id="cd09893">
    <property type="entry name" value="NGN_SP_TaA"/>
    <property type="match status" value="1"/>
</dbReference>
<dbReference type="Gene3D" id="3.30.70.940">
    <property type="entry name" value="NusG, N-terminal domain"/>
    <property type="match status" value="1"/>
</dbReference>
<dbReference type="SMART" id="SM00738">
    <property type="entry name" value="NGN"/>
    <property type="match status" value="1"/>
</dbReference>
<dbReference type="PANTHER" id="PTHR30265:SF4">
    <property type="entry name" value="KOW MOTIF FAMILY PROTEIN, EXPRESSED"/>
    <property type="match status" value="1"/>
</dbReference>
<dbReference type="InterPro" id="IPR043425">
    <property type="entry name" value="NusG-like"/>
</dbReference>
<feature type="domain" description="NusG-like N-terminal" evidence="4">
    <location>
        <begin position="4"/>
        <end position="103"/>
    </location>
</feature>
<keyword evidence="3" id="KW-0804">Transcription</keyword>
<proteinExistence type="predicted"/>
<organism evidence="5 6">
    <name type="scientific">Desulfotignum balticum</name>
    <dbReference type="NCBI Taxonomy" id="115781"/>
    <lineage>
        <taxon>Bacteria</taxon>
        <taxon>Pseudomonadati</taxon>
        <taxon>Thermodesulfobacteriota</taxon>
        <taxon>Desulfobacteria</taxon>
        <taxon>Desulfobacterales</taxon>
        <taxon>Desulfobacteraceae</taxon>
        <taxon>Desulfotignum</taxon>
    </lineage>
</organism>
<dbReference type="PANTHER" id="PTHR30265">
    <property type="entry name" value="RHO-INTERACTING TRANSCRIPTION TERMINATION FACTOR NUSG"/>
    <property type="match status" value="1"/>
</dbReference>
<dbReference type="AlphaFoldDB" id="A0A931CZR9"/>
<dbReference type="CDD" id="cd06091">
    <property type="entry name" value="KOW_NusG"/>
    <property type="match status" value="1"/>
</dbReference>
<reference evidence="5" key="1">
    <citation type="submission" date="2020-07" db="EMBL/GenBank/DDBJ databases">
        <title>Severe corrosion of carbon steel in oil field produced water can be linked to methanogenic archaea containing a special type of NiFe hydrogenase.</title>
        <authorList>
            <person name="Lahme S."/>
            <person name="Mand J."/>
            <person name="Longwell J."/>
            <person name="Smith R."/>
            <person name="Enning D."/>
        </authorList>
    </citation>
    <scope>NUCLEOTIDE SEQUENCE</scope>
    <source>
        <strain evidence="5">MIC098Bin6</strain>
    </source>
</reference>